<dbReference type="SMART" id="SM00256">
    <property type="entry name" value="FBOX"/>
    <property type="match status" value="1"/>
</dbReference>
<dbReference type="Pfam" id="PF08268">
    <property type="entry name" value="FBA_3"/>
    <property type="match status" value="1"/>
</dbReference>
<dbReference type="InterPro" id="IPR017451">
    <property type="entry name" value="F-box-assoc_interact_dom"/>
</dbReference>
<organism evidence="2 3">
    <name type="scientific">Camelina sativa</name>
    <name type="common">False flax</name>
    <name type="synonym">Myagrum sativum</name>
    <dbReference type="NCBI Taxonomy" id="90675"/>
    <lineage>
        <taxon>Eukaryota</taxon>
        <taxon>Viridiplantae</taxon>
        <taxon>Streptophyta</taxon>
        <taxon>Embryophyta</taxon>
        <taxon>Tracheophyta</taxon>
        <taxon>Spermatophyta</taxon>
        <taxon>Magnoliopsida</taxon>
        <taxon>eudicotyledons</taxon>
        <taxon>Gunneridae</taxon>
        <taxon>Pentapetalae</taxon>
        <taxon>rosids</taxon>
        <taxon>malvids</taxon>
        <taxon>Brassicales</taxon>
        <taxon>Brassicaceae</taxon>
        <taxon>Camelineae</taxon>
        <taxon>Camelina</taxon>
    </lineage>
</organism>
<dbReference type="CDD" id="cd22157">
    <property type="entry name" value="F-box_AtFBW1-like"/>
    <property type="match status" value="1"/>
</dbReference>
<dbReference type="RefSeq" id="XP_010501225.1">
    <property type="nucleotide sequence ID" value="XM_010502923.1"/>
</dbReference>
<dbReference type="PROSITE" id="PS50181">
    <property type="entry name" value="FBOX"/>
    <property type="match status" value="1"/>
</dbReference>
<dbReference type="InterPro" id="IPR001810">
    <property type="entry name" value="F-box_dom"/>
</dbReference>
<keyword evidence="2" id="KW-1185">Reference proteome</keyword>
<evidence type="ECO:0000313" key="3">
    <source>
        <dbReference type="RefSeq" id="XP_010501225.1"/>
    </source>
</evidence>
<dbReference type="GeneID" id="104778468"/>
<evidence type="ECO:0000259" key="1">
    <source>
        <dbReference type="PROSITE" id="PS50181"/>
    </source>
</evidence>
<dbReference type="PANTHER" id="PTHR31111">
    <property type="entry name" value="BNAA05G37150D PROTEIN-RELATED"/>
    <property type="match status" value="1"/>
</dbReference>
<dbReference type="Proteomes" id="UP000694864">
    <property type="component" value="Chromosome 3"/>
</dbReference>
<dbReference type="InterPro" id="IPR013187">
    <property type="entry name" value="F-box-assoc_dom_typ3"/>
</dbReference>
<dbReference type="PANTHER" id="PTHR31111:SF14">
    <property type="entry name" value="F-BOX ASSOCIATED DOMAIN-CONTAINING PROTEIN"/>
    <property type="match status" value="1"/>
</dbReference>
<reference evidence="3" key="2">
    <citation type="submission" date="2025-08" db="UniProtKB">
        <authorList>
            <consortium name="RefSeq"/>
        </authorList>
    </citation>
    <scope>IDENTIFICATION</scope>
    <source>
        <tissue evidence="3">Leaf</tissue>
    </source>
</reference>
<gene>
    <name evidence="3" type="primary">LOC104778468</name>
</gene>
<dbReference type="NCBIfam" id="TIGR01640">
    <property type="entry name" value="F_box_assoc_1"/>
    <property type="match status" value="1"/>
</dbReference>
<dbReference type="InterPro" id="IPR036047">
    <property type="entry name" value="F-box-like_dom_sf"/>
</dbReference>
<evidence type="ECO:0000313" key="2">
    <source>
        <dbReference type="Proteomes" id="UP000694864"/>
    </source>
</evidence>
<name>A0ABM0YI59_CAMSA</name>
<proteinExistence type="predicted"/>
<feature type="domain" description="F-box" evidence="1">
    <location>
        <begin position="16"/>
        <end position="61"/>
    </location>
</feature>
<sequence>MDWSLIKRERKKRRRRNEAQDIPMDVVVEILKRLPTKSLMRFKCLSKLWSSLLCSRYFSSLFLTGQTRPRPRLYICLADLYKDHKNVILSSAPDTTKPSSSYVVDRNLTIPRMGGYISQNLLGFMCYTFWRKPRICNPATRQLFTLPAVKSSIIPRGVIKKIAYYYFGHNPLNDQYKVICSIAPNLTTMPEHWVFVLTPQGGSWKKVAPTPSDFCPYTPVHRGQSVNGVIYYLALIDMYNYVLVSFDVISEELIMSQVPRMDGDELHGRFRLKNVNLIEYGGKLTVLDSTQLRDKGMVVLWILQDAGNKEWSKKTLILHPCQLQLVNNIVFHVNGTTQSGKVVLIPQDLLSPFHILCYDLQRNDMRKIEIKCIPDHWFRKKKKDRRFDVMFMDQSESVIDLDLLGDFN</sequence>
<protein>
    <submittedName>
        <fullName evidence="3">F-box/LRR-repeat protein At2g40920-like</fullName>
    </submittedName>
</protein>
<dbReference type="SUPFAM" id="SSF81383">
    <property type="entry name" value="F-box domain"/>
    <property type="match status" value="1"/>
</dbReference>
<accession>A0ABM0YI59</accession>
<dbReference type="Pfam" id="PF00646">
    <property type="entry name" value="F-box"/>
    <property type="match status" value="1"/>
</dbReference>
<reference evidence="2" key="1">
    <citation type="journal article" date="2014" name="Nat. Commun.">
        <title>The emerging biofuel crop Camelina sativa retains a highly undifferentiated hexaploid genome structure.</title>
        <authorList>
            <person name="Kagale S."/>
            <person name="Koh C."/>
            <person name="Nixon J."/>
            <person name="Bollina V."/>
            <person name="Clarke W.E."/>
            <person name="Tuteja R."/>
            <person name="Spillane C."/>
            <person name="Robinson S.J."/>
            <person name="Links M.G."/>
            <person name="Clarke C."/>
            <person name="Higgins E.E."/>
            <person name="Huebert T."/>
            <person name="Sharpe A.G."/>
            <person name="Parkin I.A."/>
        </authorList>
    </citation>
    <scope>NUCLEOTIDE SEQUENCE [LARGE SCALE GENOMIC DNA]</scope>
    <source>
        <strain evidence="2">cv. DH55</strain>
    </source>
</reference>